<name>A0A1T1AVH5_RHOFE</name>
<dbReference type="OrthoDB" id="271187at2"/>
<evidence type="ECO:0000313" key="2">
    <source>
        <dbReference type="EMBL" id="OOV08126.1"/>
    </source>
</evidence>
<dbReference type="InterPro" id="IPR002850">
    <property type="entry name" value="PIN_toxin-like"/>
</dbReference>
<reference evidence="2 3" key="1">
    <citation type="submission" date="2017-01" db="EMBL/GenBank/DDBJ databases">
        <title>Genome sequencing of Rhodoferax fermentans JCM 7819.</title>
        <authorList>
            <person name="Kim Y.J."/>
            <person name="Farh M.E.-A."/>
            <person name="Yang D.-C."/>
        </authorList>
    </citation>
    <scope>NUCLEOTIDE SEQUENCE [LARGE SCALE GENOMIC DNA]</scope>
    <source>
        <strain evidence="2 3">JCM 7819</strain>
    </source>
</reference>
<dbReference type="InterPro" id="IPR029060">
    <property type="entry name" value="PIN-like_dom_sf"/>
</dbReference>
<dbReference type="PANTHER" id="PTHR34610:SF3">
    <property type="entry name" value="SSL7007 PROTEIN"/>
    <property type="match status" value="1"/>
</dbReference>
<dbReference type="AlphaFoldDB" id="A0A1T1AVH5"/>
<dbReference type="STRING" id="28066.RF819_16605"/>
<dbReference type="Pfam" id="PF13470">
    <property type="entry name" value="PIN_3"/>
    <property type="match status" value="1"/>
</dbReference>
<proteinExistence type="predicted"/>
<dbReference type="SUPFAM" id="SSF88723">
    <property type="entry name" value="PIN domain-like"/>
    <property type="match status" value="1"/>
</dbReference>
<comment type="caution">
    <text evidence="2">The sequence shown here is derived from an EMBL/GenBank/DDBJ whole genome shotgun (WGS) entry which is preliminary data.</text>
</comment>
<dbReference type="CDD" id="cd09854">
    <property type="entry name" value="PIN_VapC-like"/>
    <property type="match status" value="1"/>
</dbReference>
<evidence type="ECO:0000313" key="3">
    <source>
        <dbReference type="Proteomes" id="UP000190750"/>
    </source>
</evidence>
<gene>
    <name evidence="2" type="ORF">RF819_16605</name>
</gene>
<sequence>MIIRAVLDTNILVAGISSQLGASFILLTHALNRNFELVASPALWLEYEAVLKRREIMNLHGLAANDVDDILNALAQVVTPVQSHFLWRPQLRDPNDEMVLEATVNGHADYLVTLNVRDFTLATSRWQFRLLSPGLFLRLLENTS</sequence>
<dbReference type="EMBL" id="MTJN01000002">
    <property type="protein sequence ID" value="OOV08126.1"/>
    <property type="molecule type" value="Genomic_DNA"/>
</dbReference>
<dbReference type="NCBIfam" id="TIGR00305">
    <property type="entry name" value="putative toxin-antitoxin system toxin component, PIN family"/>
    <property type="match status" value="1"/>
</dbReference>
<protein>
    <submittedName>
        <fullName evidence="2">Putative toxin-antitoxin system toxin component, PIN family</fullName>
    </submittedName>
</protein>
<dbReference type="PANTHER" id="PTHR34610">
    <property type="entry name" value="SSL7007 PROTEIN"/>
    <property type="match status" value="1"/>
</dbReference>
<accession>A0A1T1AVH5</accession>
<dbReference type="InterPro" id="IPR002716">
    <property type="entry name" value="PIN_dom"/>
</dbReference>
<dbReference type="RefSeq" id="WP_078365995.1">
    <property type="nucleotide sequence ID" value="NZ_MTJN01000002.1"/>
</dbReference>
<feature type="domain" description="PIN" evidence="1">
    <location>
        <begin position="4"/>
        <end position="117"/>
    </location>
</feature>
<evidence type="ECO:0000259" key="1">
    <source>
        <dbReference type="Pfam" id="PF13470"/>
    </source>
</evidence>
<organism evidence="2 3">
    <name type="scientific">Rhodoferax fermentans</name>
    <dbReference type="NCBI Taxonomy" id="28066"/>
    <lineage>
        <taxon>Bacteria</taxon>
        <taxon>Pseudomonadati</taxon>
        <taxon>Pseudomonadota</taxon>
        <taxon>Betaproteobacteria</taxon>
        <taxon>Burkholderiales</taxon>
        <taxon>Comamonadaceae</taxon>
        <taxon>Rhodoferax</taxon>
    </lineage>
</organism>
<dbReference type="Proteomes" id="UP000190750">
    <property type="component" value="Unassembled WGS sequence"/>
</dbReference>
<keyword evidence="3" id="KW-1185">Reference proteome</keyword>